<dbReference type="PANTHER" id="PTHR30266:SF2">
    <property type="entry name" value="LARGE-CONDUCTANCE MECHANOSENSITIVE CHANNEL"/>
    <property type="match status" value="1"/>
</dbReference>
<evidence type="ECO:0000256" key="7">
    <source>
        <dbReference type="ARBA" id="ARBA00023136"/>
    </source>
</evidence>
<keyword evidence="8 9" id="KW-0407">Ion channel</keyword>
<keyword evidence="2 9" id="KW-0813">Transport</keyword>
<dbReference type="EMBL" id="FOES01000027">
    <property type="protein sequence ID" value="SEQ78482.1"/>
    <property type="molecule type" value="Genomic_DNA"/>
</dbReference>
<dbReference type="PRINTS" id="PR01264">
    <property type="entry name" value="MECHCHANNEL"/>
</dbReference>
<dbReference type="PANTHER" id="PTHR30266">
    <property type="entry name" value="MECHANOSENSITIVE CHANNEL MSCL"/>
    <property type="match status" value="1"/>
</dbReference>
<evidence type="ECO:0000313" key="10">
    <source>
        <dbReference type="EMBL" id="SEQ78482.1"/>
    </source>
</evidence>
<keyword evidence="5 9" id="KW-1133">Transmembrane helix</keyword>
<evidence type="ECO:0000256" key="1">
    <source>
        <dbReference type="ARBA" id="ARBA00004141"/>
    </source>
</evidence>
<dbReference type="GO" id="GO:0005886">
    <property type="term" value="C:plasma membrane"/>
    <property type="evidence" value="ECO:0007669"/>
    <property type="project" value="UniProtKB-SubCell"/>
</dbReference>
<dbReference type="HAMAP" id="MF_00115">
    <property type="entry name" value="MscL"/>
    <property type="match status" value="1"/>
</dbReference>
<organism evidence="10 11">
    <name type="scientific">Piscibacillus halophilus</name>
    <dbReference type="NCBI Taxonomy" id="571933"/>
    <lineage>
        <taxon>Bacteria</taxon>
        <taxon>Bacillati</taxon>
        <taxon>Bacillota</taxon>
        <taxon>Bacilli</taxon>
        <taxon>Bacillales</taxon>
        <taxon>Bacillaceae</taxon>
        <taxon>Piscibacillus</taxon>
    </lineage>
</organism>
<comment type="function">
    <text evidence="9">Channel that opens in response to stretch forces in the membrane lipid bilayer. May participate in the regulation of osmotic pressure changes within the cell.</text>
</comment>
<gene>
    <name evidence="9" type="primary">mscL</name>
    <name evidence="10" type="ORF">SAMN05216362_12713</name>
</gene>
<comment type="subcellular location">
    <subcellularLocation>
        <location evidence="9">Cell membrane</location>
        <topology evidence="9">Multi-pass membrane protein</topology>
    </subcellularLocation>
    <subcellularLocation>
        <location evidence="1">Membrane</location>
        <topology evidence="1">Multi-pass membrane protein</topology>
    </subcellularLocation>
</comment>
<dbReference type="OrthoDB" id="9810350at2"/>
<dbReference type="Proteomes" id="UP000199427">
    <property type="component" value="Unassembled WGS sequence"/>
</dbReference>
<dbReference type="STRING" id="571933.SAMN05216362_12713"/>
<name>A0A1H9IVD9_9BACI</name>
<dbReference type="InterPro" id="IPR036019">
    <property type="entry name" value="MscL_channel"/>
</dbReference>
<comment type="similarity">
    <text evidence="9">Belongs to the MscL family.</text>
</comment>
<feature type="transmembrane region" description="Helical" evidence="9">
    <location>
        <begin position="63"/>
        <end position="87"/>
    </location>
</feature>
<protein>
    <recommendedName>
        <fullName evidence="9">Large-conductance mechanosensitive channel</fullName>
    </recommendedName>
</protein>
<dbReference type="InterPro" id="IPR001185">
    <property type="entry name" value="MS_channel"/>
</dbReference>
<dbReference type="InterPro" id="IPR037673">
    <property type="entry name" value="MSC/AndL"/>
</dbReference>
<keyword evidence="3 9" id="KW-1003">Cell membrane</keyword>
<dbReference type="Pfam" id="PF01741">
    <property type="entry name" value="MscL"/>
    <property type="match status" value="1"/>
</dbReference>
<dbReference type="Gene3D" id="1.10.1200.120">
    <property type="entry name" value="Large-conductance mechanosensitive channel, MscL, domain 1"/>
    <property type="match status" value="1"/>
</dbReference>
<evidence type="ECO:0000256" key="9">
    <source>
        <dbReference type="HAMAP-Rule" id="MF_00115"/>
    </source>
</evidence>
<evidence type="ECO:0000256" key="5">
    <source>
        <dbReference type="ARBA" id="ARBA00022989"/>
    </source>
</evidence>
<dbReference type="GO" id="GO:0008381">
    <property type="term" value="F:mechanosensitive monoatomic ion channel activity"/>
    <property type="evidence" value="ECO:0007669"/>
    <property type="project" value="UniProtKB-UniRule"/>
</dbReference>
<feature type="transmembrane region" description="Helical" evidence="9">
    <location>
        <begin position="12"/>
        <end position="31"/>
    </location>
</feature>
<sequence>MWQEFKQFAMRGNVIELAVAVIIGTAFSKIVDSLVNDILMPVFGVLAGGTSMKFLVLNIDGVIIRYGAFIQSAVDFFIIAFSIYLFIKLFNYIRGKESVSLEEGPHPNHEVLVEIRDLLKEDKKQDSKKDNLKIRIK</sequence>
<proteinExistence type="inferred from homology"/>
<keyword evidence="11" id="KW-1185">Reference proteome</keyword>
<dbReference type="NCBIfam" id="TIGR00220">
    <property type="entry name" value="mscL"/>
    <property type="match status" value="1"/>
</dbReference>
<keyword evidence="4 9" id="KW-0812">Transmembrane</keyword>
<evidence type="ECO:0000256" key="4">
    <source>
        <dbReference type="ARBA" id="ARBA00022692"/>
    </source>
</evidence>
<evidence type="ECO:0000256" key="3">
    <source>
        <dbReference type="ARBA" id="ARBA00022475"/>
    </source>
</evidence>
<evidence type="ECO:0000313" key="11">
    <source>
        <dbReference type="Proteomes" id="UP000199427"/>
    </source>
</evidence>
<evidence type="ECO:0000256" key="8">
    <source>
        <dbReference type="ARBA" id="ARBA00023303"/>
    </source>
</evidence>
<reference evidence="10 11" key="1">
    <citation type="submission" date="2016-10" db="EMBL/GenBank/DDBJ databases">
        <authorList>
            <person name="de Groot N.N."/>
        </authorList>
    </citation>
    <scope>NUCLEOTIDE SEQUENCE [LARGE SCALE GENOMIC DNA]</scope>
    <source>
        <strain evidence="10 11">DSM 21633</strain>
    </source>
</reference>
<evidence type="ECO:0000256" key="2">
    <source>
        <dbReference type="ARBA" id="ARBA00022448"/>
    </source>
</evidence>
<keyword evidence="6 9" id="KW-0406">Ion transport</keyword>
<comment type="subunit">
    <text evidence="9">Homopentamer.</text>
</comment>
<dbReference type="AlphaFoldDB" id="A0A1H9IVD9"/>
<dbReference type="RefSeq" id="WP_091774289.1">
    <property type="nucleotide sequence ID" value="NZ_CAESCL010000090.1"/>
</dbReference>
<dbReference type="SUPFAM" id="SSF81330">
    <property type="entry name" value="Gated mechanosensitive channel"/>
    <property type="match status" value="1"/>
</dbReference>
<evidence type="ECO:0000256" key="6">
    <source>
        <dbReference type="ARBA" id="ARBA00023065"/>
    </source>
</evidence>
<keyword evidence="7 9" id="KW-0472">Membrane</keyword>
<accession>A0A1H9IVD9</accession>